<accession>A0A550C4H0</accession>
<dbReference type="InterPro" id="IPR000953">
    <property type="entry name" value="Chromo/chromo_shadow_dom"/>
</dbReference>
<gene>
    <name evidence="3" type="ORF">BD626DRAFT_572373</name>
    <name evidence="4" type="ORF">BD626DRAFT_572380</name>
    <name evidence="5" type="ORF">BD626DRAFT_572390</name>
    <name evidence="6" type="ORF">BD626DRAFT_572399</name>
    <name evidence="7" type="ORF">BD626DRAFT_572407</name>
    <name evidence="8" type="ORF">BD626DRAFT_572410</name>
    <name evidence="9" type="ORF">BD626DRAFT_572412</name>
    <name evidence="10" type="ORF">BD626DRAFT_572415</name>
    <name evidence="11" type="ORF">BD626DRAFT_572427</name>
    <name evidence="12" type="ORF">BD626DRAFT_572433</name>
</gene>
<dbReference type="PROSITE" id="PS50013">
    <property type="entry name" value="CHROMO_2"/>
    <property type="match status" value="1"/>
</dbReference>
<evidence type="ECO:0000313" key="3">
    <source>
        <dbReference type="EMBL" id="TRM59695.1"/>
    </source>
</evidence>
<feature type="compositionally biased region" description="Polar residues" evidence="1">
    <location>
        <begin position="10"/>
        <end position="42"/>
    </location>
</feature>
<dbReference type="InterPro" id="IPR016197">
    <property type="entry name" value="Chromo-like_dom_sf"/>
</dbReference>
<evidence type="ECO:0000313" key="5">
    <source>
        <dbReference type="EMBL" id="TRM59712.1"/>
    </source>
</evidence>
<evidence type="ECO:0000313" key="10">
    <source>
        <dbReference type="EMBL" id="TRM59743.1"/>
    </source>
</evidence>
<evidence type="ECO:0000313" key="7">
    <source>
        <dbReference type="EMBL" id="TRM59733.1"/>
    </source>
</evidence>
<dbReference type="EMBL" id="VDMD01000026">
    <property type="protein sequence ID" value="TRM59736.1"/>
    <property type="molecule type" value="Genomic_DNA"/>
</dbReference>
<dbReference type="GO" id="GO:0006338">
    <property type="term" value="P:chromatin remodeling"/>
    <property type="evidence" value="ECO:0007669"/>
    <property type="project" value="UniProtKB-ARBA"/>
</dbReference>
<feature type="domain" description="Chromo" evidence="2">
    <location>
        <begin position="83"/>
        <end position="134"/>
    </location>
</feature>
<dbReference type="AlphaFoldDB" id="A0A550C4H0"/>
<dbReference type="EMBL" id="VDMD01000026">
    <property type="protein sequence ID" value="TRM59703.1"/>
    <property type="molecule type" value="Genomic_DNA"/>
</dbReference>
<dbReference type="Proteomes" id="UP000320762">
    <property type="component" value="Unassembled WGS sequence"/>
</dbReference>
<reference evidence="4 13" key="1">
    <citation type="journal article" date="2019" name="New Phytol.">
        <title>Comparative genomics reveals unique wood-decay strategies and fruiting body development in the Schizophyllaceae.</title>
        <authorList>
            <person name="Almasi E."/>
            <person name="Sahu N."/>
            <person name="Krizsan K."/>
            <person name="Balint B."/>
            <person name="Kovacs G.M."/>
            <person name="Kiss B."/>
            <person name="Cseklye J."/>
            <person name="Drula E."/>
            <person name="Henrissat B."/>
            <person name="Nagy I."/>
            <person name="Chovatia M."/>
            <person name="Adam C."/>
            <person name="LaButti K."/>
            <person name="Lipzen A."/>
            <person name="Riley R."/>
            <person name="Grigoriev I.V."/>
            <person name="Nagy L.G."/>
        </authorList>
    </citation>
    <scope>NUCLEOTIDE SEQUENCE [LARGE SCALE GENOMIC DNA]</scope>
    <source>
        <strain evidence="4 13">NL-1724</strain>
    </source>
</reference>
<evidence type="ECO:0000313" key="6">
    <source>
        <dbReference type="EMBL" id="TRM59724.1"/>
    </source>
</evidence>
<keyword evidence="13" id="KW-1185">Reference proteome</keyword>
<proteinExistence type="predicted"/>
<feature type="region of interest" description="Disordered" evidence="1">
    <location>
        <begin position="1"/>
        <end position="75"/>
    </location>
</feature>
<protein>
    <recommendedName>
        <fullName evidence="2">Chromo domain-containing protein</fullName>
    </recommendedName>
</protein>
<dbReference type="EMBL" id="VDMD01000026">
    <property type="protein sequence ID" value="TRM59733.1"/>
    <property type="molecule type" value="Genomic_DNA"/>
</dbReference>
<dbReference type="SUPFAM" id="SSF54160">
    <property type="entry name" value="Chromo domain-like"/>
    <property type="match status" value="1"/>
</dbReference>
<organism evidence="4 13">
    <name type="scientific">Schizophyllum amplum</name>
    <dbReference type="NCBI Taxonomy" id="97359"/>
    <lineage>
        <taxon>Eukaryota</taxon>
        <taxon>Fungi</taxon>
        <taxon>Dikarya</taxon>
        <taxon>Basidiomycota</taxon>
        <taxon>Agaricomycotina</taxon>
        <taxon>Agaricomycetes</taxon>
        <taxon>Agaricomycetidae</taxon>
        <taxon>Agaricales</taxon>
        <taxon>Schizophyllaceae</taxon>
        <taxon>Schizophyllum</taxon>
    </lineage>
</organism>
<evidence type="ECO:0000313" key="11">
    <source>
        <dbReference type="EMBL" id="TRM59755.1"/>
    </source>
</evidence>
<dbReference type="EMBL" id="VDMD01000026">
    <property type="protein sequence ID" value="TRM59743.1"/>
    <property type="molecule type" value="Genomic_DNA"/>
</dbReference>
<dbReference type="Gene3D" id="2.40.50.40">
    <property type="match status" value="1"/>
</dbReference>
<evidence type="ECO:0000313" key="12">
    <source>
        <dbReference type="EMBL" id="TRM59762.1"/>
    </source>
</evidence>
<sequence length="134" mass="15061">MSEDRVARTTIDSVNLPEQAQRPQSNTGAHKGVQGTSSSSSERFAEYAHPGRRRTARKTPPPQDHHPTFPGPVFITPDGAEEYEVECILFKVIMRDRRIFYGVRWTGWGPMGDTIEPAAHLDRCLALSDWELLA</sequence>
<evidence type="ECO:0000313" key="8">
    <source>
        <dbReference type="EMBL" id="TRM59736.1"/>
    </source>
</evidence>
<comment type="caution">
    <text evidence="4">The sequence shown here is derived from an EMBL/GenBank/DDBJ whole genome shotgun (WGS) entry which is preliminary data.</text>
</comment>
<evidence type="ECO:0000313" key="4">
    <source>
        <dbReference type="EMBL" id="TRM59703.1"/>
    </source>
</evidence>
<dbReference type="EMBL" id="VDMD01000026">
    <property type="protein sequence ID" value="TRM59712.1"/>
    <property type="molecule type" value="Genomic_DNA"/>
</dbReference>
<name>A0A550C4H0_9AGAR</name>
<dbReference type="EMBL" id="VDMD01000026">
    <property type="protein sequence ID" value="TRM59755.1"/>
    <property type="molecule type" value="Genomic_DNA"/>
</dbReference>
<dbReference type="EMBL" id="VDMD01000026">
    <property type="protein sequence ID" value="TRM59740.1"/>
    <property type="molecule type" value="Genomic_DNA"/>
</dbReference>
<evidence type="ECO:0000313" key="9">
    <source>
        <dbReference type="EMBL" id="TRM59740.1"/>
    </source>
</evidence>
<evidence type="ECO:0000256" key="1">
    <source>
        <dbReference type="SAM" id="MobiDB-lite"/>
    </source>
</evidence>
<dbReference type="EMBL" id="VDMD01000026">
    <property type="protein sequence ID" value="TRM59695.1"/>
    <property type="molecule type" value="Genomic_DNA"/>
</dbReference>
<dbReference type="EMBL" id="VDMD01000026">
    <property type="protein sequence ID" value="TRM59762.1"/>
    <property type="molecule type" value="Genomic_DNA"/>
</dbReference>
<reference evidence="4" key="2">
    <citation type="submission" date="2019-06" db="EMBL/GenBank/DDBJ databases">
        <authorList>
            <consortium name="DOE Joint Genome Institute"/>
            <person name="Ahrendt S.R."/>
            <person name="Cantor M.N."/>
            <person name="Hua S.X."/>
        </authorList>
    </citation>
    <scope>NUCLEOTIDE SEQUENCE</scope>
    <source>
        <strain evidence="4">NL-1724</strain>
    </source>
</reference>
<evidence type="ECO:0000259" key="2">
    <source>
        <dbReference type="PROSITE" id="PS50013"/>
    </source>
</evidence>
<evidence type="ECO:0000313" key="13">
    <source>
        <dbReference type="Proteomes" id="UP000320762"/>
    </source>
</evidence>
<dbReference type="EMBL" id="VDMD01000026">
    <property type="protein sequence ID" value="TRM59724.1"/>
    <property type="molecule type" value="Genomic_DNA"/>
</dbReference>